<sequence>MAYICKNCGKQYDITLFQFGKKIKCECGVMVDASQPMRINLNNDYKEKLIKRIEEEKYRKLQRMTDKVCSL</sequence>
<dbReference type="AlphaFoldDB" id="X1V178"/>
<organism evidence="1">
    <name type="scientific">marine sediment metagenome</name>
    <dbReference type="NCBI Taxonomy" id="412755"/>
    <lineage>
        <taxon>unclassified sequences</taxon>
        <taxon>metagenomes</taxon>
        <taxon>ecological metagenomes</taxon>
    </lineage>
</organism>
<protein>
    <submittedName>
        <fullName evidence="1">Uncharacterized protein</fullName>
    </submittedName>
</protein>
<gene>
    <name evidence="1" type="ORF">S12H4_48664</name>
</gene>
<proteinExistence type="predicted"/>
<evidence type="ECO:0000313" key="1">
    <source>
        <dbReference type="EMBL" id="GAJ05931.1"/>
    </source>
</evidence>
<comment type="caution">
    <text evidence="1">The sequence shown here is derived from an EMBL/GenBank/DDBJ whole genome shotgun (WGS) entry which is preliminary data.</text>
</comment>
<name>X1V178_9ZZZZ</name>
<feature type="non-terminal residue" evidence="1">
    <location>
        <position position="71"/>
    </location>
</feature>
<reference evidence="1" key="1">
    <citation type="journal article" date="2014" name="Front. Microbiol.">
        <title>High frequency of phylogenetically diverse reductive dehalogenase-homologous genes in deep subseafloor sedimentary metagenomes.</title>
        <authorList>
            <person name="Kawai M."/>
            <person name="Futagami T."/>
            <person name="Toyoda A."/>
            <person name="Takaki Y."/>
            <person name="Nishi S."/>
            <person name="Hori S."/>
            <person name="Arai W."/>
            <person name="Tsubouchi T."/>
            <person name="Morono Y."/>
            <person name="Uchiyama I."/>
            <person name="Ito T."/>
            <person name="Fujiyama A."/>
            <person name="Inagaki F."/>
            <person name="Takami H."/>
        </authorList>
    </citation>
    <scope>NUCLEOTIDE SEQUENCE</scope>
    <source>
        <strain evidence="1">Expedition CK06-06</strain>
    </source>
</reference>
<dbReference type="EMBL" id="BARW01030438">
    <property type="protein sequence ID" value="GAJ05931.1"/>
    <property type="molecule type" value="Genomic_DNA"/>
</dbReference>
<accession>X1V178</accession>